<reference evidence="2" key="1">
    <citation type="submission" date="2017-09" db="EMBL/GenBank/DDBJ databases">
        <title>Depth-based differentiation of microbial function through sediment-hosted aquifers and enrichment of novel symbionts in the deep terrestrial subsurface.</title>
        <authorList>
            <person name="Probst A.J."/>
            <person name="Ladd B."/>
            <person name="Jarett J.K."/>
            <person name="Geller-Mcgrath D.E."/>
            <person name="Sieber C.M.K."/>
            <person name="Emerson J.B."/>
            <person name="Anantharaman K."/>
            <person name="Thomas B.C."/>
            <person name="Malmstrom R."/>
            <person name="Stieglmeier M."/>
            <person name="Klingl A."/>
            <person name="Woyke T."/>
            <person name="Ryan C.M."/>
            <person name="Banfield J.F."/>
        </authorList>
    </citation>
    <scope>NUCLEOTIDE SEQUENCE [LARGE SCALE GENOMIC DNA]</scope>
</reference>
<sequence length="74" mass="8870">MKKLKNSLPKFKSEDEERDFWATHSILDFPGRFKRIEMDFSALKMSTKPITIRLPESMIYNLKMMANKRDVPYQ</sequence>
<dbReference type="Pfam" id="PF12441">
    <property type="entry name" value="CopG_antitoxin"/>
    <property type="match status" value="1"/>
</dbReference>
<dbReference type="Proteomes" id="UP000230556">
    <property type="component" value="Unassembled WGS sequence"/>
</dbReference>
<dbReference type="AlphaFoldDB" id="A0A2M7FNJ8"/>
<proteinExistence type="predicted"/>
<dbReference type="InterPro" id="IPR022148">
    <property type="entry name" value="CopG_antitoxin"/>
</dbReference>
<gene>
    <name evidence="1" type="ORF">COW38_03080</name>
</gene>
<protein>
    <submittedName>
        <fullName evidence="1">Uncharacterized protein</fullName>
    </submittedName>
</protein>
<comment type="caution">
    <text evidence="1">The sequence shown here is derived from an EMBL/GenBank/DDBJ whole genome shotgun (WGS) entry which is preliminary data.</text>
</comment>
<feature type="non-terminal residue" evidence="1">
    <location>
        <position position="74"/>
    </location>
</feature>
<dbReference type="EMBL" id="PFFO01000132">
    <property type="protein sequence ID" value="PIW07257.1"/>
    <property type="molecule type" value="Genomic_DNA"/>
</dbReference>
<name>A0A2M7FNJ8_9BACT</name>
<accession>A0A2M7FNJ8</accession>
<evidence type="ECO:0000313" key="1">
    <source>
        <dbReference type="EMBL" id="PIW07257.1"/>
    </source>
</evidence>
<organism evidence="1 2">
    <name type="scientific">Candidatus Collierbacteria bacterium CG17_big_fil_post_rev_8_21_14_2_50_45_7</name>
    <dbReference type="NCBI Taxonomy" id="1974536"/>
    <lineage>
        <taxon>Bacteria</taxon>
        <taxon>Candidatus Collieribacteriota</taxon>
    </lineage>
</organism>
<evidence type="ECO:0000313" key="2">
    <source>
        <dbReference type="Proteomes" id="UP000230556"/>
    </source>
</evidence>